<evidence type="ECO:0000256" key="5">
    <source>
        <dbReference type="ARBA" id="ARBA00023163"/>
    </source>
</evidence>
<dbReference type="InterPro" id="IPR009057">
    <property type="entry name" value="Homeodomain-like_sf"/>
</dbReference>
<dbReference type="CDD" id="cd00167">
    <property type="entry name" value="SANT"/>
    <property type="match status" value="1"/>
</dbReference>
<keyword evidence="3" id="KW-0805">Transcription regulation</keyword>
<accession>A0AAV0JSJ1</accession>
<dbReference type="GO" id="GO:0090558">
    <property type="term" value="P:plant epidermis development"/>
    <property type="evidence" value="ECO:0007669"/>
    <property type="project" value="UniProtKB-ARBA"/>
</dbReference>
<name>A0AAV0JSJ1_9ROSI</name>
<dbReference type="GO" id="GO:0030154">
    <property type="term" value="P:cell differentiation"/>
    <property type="evidence" value="ECO:0007669"/>
    <property type="project" value="UniProtKB-ARBA"/>
</dbReference>
<dbReference type="GO" id="GO:0005634">
    <property type="term" value="C:nucleus"/>
    <property type="evidence" value="ECO:0007669"/>
    <property type="project" value="UniProtKB-SubCell"/>
</dbReference>
<keyword evidence="10" id="KW-1185">Reference proteome</keyword>
<gene>
    <name evidence="9" type="ORF">LITE_LOCUS15744</name>
</gene>
<evidence type="ECO:0000256" key="6">
    <source>
        <dbReference type="ARBA" id="ARBA00023242"/>
    </source>
</evidence>
<feature type="compositionally biased region" description="Low complexity" evidence="7">
    <location>
        <begin position="52"/>
        <end position="61"/>
    </location>
</feature>
<evidence type="ECO:0000256" key="1">
    <source>
        <dbReference type="ARBA" id="ARBA00004123"/>
    </source>
</evidence>
<dbReference type="PANTHER" id="PTHR47998:SF93">
    <property type="entry name" value="MYB-LIKE TRANSCRIPTION FACTOR ETC1"/>
    <property type="match status" value="1"/>
</dbReference>
<comment type="subcellular location">
    <subcellularLocation>
        <location evidence="1">Nucleus</location>
    </subcellularLocation>
</comment>
<evidence type="ECO:0000256" key="7">
    <source>
        <dbReference type="SAM" id="MobiDB-lite"/>
    </source>
</evidence>
<keyword evidence="6" id="KW-0539">Nucleus</keyword>
<reference evidence="9" key="1">
    <citation type="submission" date="2022-08" db="EMBL/GenBank/DDBJ databases">
        <authorList>
            <person name="Gutierrez-Valencia J."/>
        </authorList>
    </citation>
    <scope>NUCLEOTIDE SEQUENCE</scope>
</reference>
<feature type="region of interest" description="Disordered" evidence="7">
    <location>
        <begin position="1"/>
        <end position="65"/>
    </location>
</feature>
<dbReference type="Gene3D" id="1.10.10.60">
    <property type="entry name" value="Homeodomain-like"/>
    <property type="match status" value="1"/>
</dbReference>
<feature type="domain" description="Myb-like" evidence="8">
    <location>
        <begin position="67"/>
        <end position="115"/>
    </location>
</feature>
<evidence type="ECO:0000256" key="3">
    <source>
        <dbReference type="ARBA" id="ARBA00023015"/>
    </source>
</evidence>
<dbReference type="GO" id="GO:0000976">
    <property type="term" value="F:transcription cis-regulatory region binding"/>
    <property type="evidence" value="ECO:0007669"/>
    <property type="project" value="TreeGrafter"/>
</dbReference>
<evidence type="ECO:0000313" key="9">
    <source>
        <dbReference type="EMBL" id="CAI0412943.1"/>
    </source>
</evidence>
<evidence type="ECO:0000313" key="10">
    <source>
        <dbReference type="Proteomes" id="UP001154282"/>
    </source>
</evidence>
<dbReference type="PANTHER" id="PTHR47998">
    <property type="entry name" value="TRANSCRIPTION FACTOR MYB51-LIKE ISOFORM X1"/>
    <property type="match status" value="1"/>
</dbReference>
<dbReference type="FunFam" id="1.10.10.60:FF:000160">
    <property type="entry name" value="MYB-like transcription factor"/>
    <property type="match status" value="1"/>
</dbReference>
<feature type="compositionally biased region" description="Polar residues" evidence="7">
    <location>
        <begin position="15"/>
        <end position="24"/>
    </location>
</feature>
<dbReference type="Pfam" id="PF00249">
    <property type="entry name" value="Myb_DNA-binding"/>
    <property type="match status" value="1"/>
</dbReference>
<comment type="caution">
    <text evidence="9">The sequence shown here is derived from an EMBL/GenBank/DDBJ whole genome shotgun (WGS) entry which is preliminary data.</text>
</comment>
<dbReference type="AlphaFoldDB" id="A0AAV0JSJ1"/>
<dbReference type="Proteomes" id="UP001154282">
    <property type="component" value="Unassembled WGS sequence"/>
</dbReference>
<dbReference type="GO" id="GO:0009653">
    <property type="term" value="P:anatomical structure morphogenesis"/>
    <property type="evidence" value="ECO:0007669"/>
    <property type="project" value="UniProtKB-ARBA"/>
</dbReference>
<organism evidence="9 10">
    <name type="scientific">Linum tenue</name>
    <dbReference type="NCBI Taxonomy" id="586396"/>
    <lineage>
        <taxon>Eukaryota</taxon>
        <taxon>Viridiplantae</taxon>
        <taxon>Streptophyta</taxon>
        <taxon>Embryophyta</taxon>
        <taxon>Tracheophyta</taxon>
        <taxon>Spermatophyta</taxon>
        <taxon>Magnoliopsida</taxon>
        <taxon>eudicotyledons</taxon>
        <taxon>Gunneridae</taxon>
        <taxon>Pentapetalae</taxon>
        <taxon>rosids</taxon>
        <taxon>fabids</taxon>
        <taxon>Malpighiales</taxon>
        <taxon>Linaceae</taxon>
        <taxon>Linum</taxon>
    </lineage>
</organism>
<evidence type="ECO:0000259" key="8">
    <source>
        <dbReference type="SMART" id="SM00717"/>
    </source>
</evidence>
<dbReference type="InterPro" id="IPR001005">
    <property type="entry name" value="SANT/Myb"/>
</dbReference>
<dbReference type="EMBL" id="CAMGYJ010000005">
    <property type="protein sequence ID" value="CAI0412943.1"/>
    <property type="molecule type" value="Genomic_DNA"/>
</dbReference>
<protein>
    <recommendedName>
        <fullName evidence="8">Myb-like domain-containing protein</fullName>
    </recommendedName>
</protein>
<evidence type="ECO:0000256" key="4">
    <source>
        <dbReference type="ARBA" id="ARBA00023125"/>
    </source>
</evidence>
<keyword evidence="2" id="KW-0217">Developmental protein</keyword>
<dbReference type="InterPro" id="IPR015495">
    <property type="entry name" value="Myb_TF_plants"/>
</dbReference>
<dbReference type="SUPFAM" id="SSF46689">
    <property type="entry name" value="Homeodomain-like"/>
    <property type="match status" value="1"/>
</dbReference>
<evidence type="ECO:0000256" key="2">
    <source>
        <dbReference type="ARBA" id="ARBA00022473"/>
    </source>
</evidence>
<dbReference type="SMART" id="SM00717">
    <property type="entry name" value="SANT"/>
    <property type="match status" value="1"/>
</dbReference>
<proteinExistence type="predicted"/>
<sequence>MTRRKSFMCEHKNVSWPTSQQTKQAAIPFPQGGKKNQAMGRESRSKAGKGRSSTSSASQEVSSREWEVVRMNEQEEDLISRMYRLVGQRWDLIAGRIPGRTAEEIERFWIMKNRGWASAERNV</sequence>
<dbReference type="GO" id="GO:0048731">
    <property type="term" value="P:system development"/>
    <property type="evidence" value="ECO:0007669"/>
    <property type="project" value="UniProtKB-ARBA"/>
</dbReference>
<keyword evidence="5" id="KW-0804">Transcription</keyword>
<keyword evidence="4" id="KW-0238">DNA-binding</keyword>
<dbReference type="GO" id="GO:0006355">
    <property type="term" value="P:regulation of DNA-templated transcription"/>
    <property type="evidence" value="ECO:0007669"/>
    <property type="project" value="TreeGrafter"/>
</dbReference>